<name>A0ABQ9GE47_9NEOP</name>
<protein>
    <submittedName>
        <fullName evidence="2">Uncharacterized protein</fullName>
    </submittedName>
</protein>
<sequence>MGNMAMKASEVAAELDVPRAEFKASIGLCRMMGLHYSRGILVLDSFRGHVTAEVQAPLLKEKTRLGDNTRWDDIPTASSGPARQSISPESIVKGFKKSCISNALDGTEDDYLRQDISEEGRGTSEEGSCSEDGDAAASE</sequence>
<feature type="region of interest" description="Disordered" evidence="1">
    <location>
        <begin position="68"/>
        <end position="89"/>
    </location>
</feature>
<accession>A0ABQ9GE47</accession>
<evidence type="ECO:0000256" key="1">
    <source>
        <dbReference type="SAM" id="MobiDB-lite"/>
    </source>
</evidence>
<proteinExistence type="predicted"/>
<organism evidence="2 3">
    <name type="scientific">Dryococelus australis</name>
    <dbReference type="NCBI Taxonomy" id="614101"/>
    <lineage>
        <taxon>Eukaryota</taxon>
        <taxon>Metazoa</taxon>
        <taxon>Ecdysozoa</taxon>
        <taxon>Arthropoda</taxon>
        <taxon>Hexapoda</taxon>
        <taxon>Insecta</taxon>
        <taxon>Pterygota</taxon>
        <taxon>Neoptera</taxon>
        <taxon>Polyneoptera</taxon>
        <taxon>Phasmatodea</taxon>
        <taxon>Verophasmatodea</taxon>
        <taxon>Anareolatae</taxon>
        <taxon>Phasmatidae</taxon>
        <taxon>Eurycanthinae</taxon>
        <taxon>Dryococelus</taxon>
    </lineage>
</organism>
<evidence type="ECO:0000313" key="3">
    <source>
        <dbReference type="Proteomes" id="UP001159363"/>
    </source>
</evidence>
<feature type="region of interest" description="Disordered" evidence="1">
    <location>
        <begin position="110"/>
        <end position="139"/>
    </location>
</feature>
<evidence type="ECO:0000313" key="2">
    <source>
        <dbReference type="EMBL" id="KAJ8870683.1"/>
    </source>
</evidence>
<comment type="caution">
    <text evidence="2">The sequence shown here is derived from an EMBL/GenBank/DDBJ whole genome shotgun (WGS) entry which is preliminary data.</text>
</comment>
<dbReference type="EMBL" id="JARBHB010000013">
    <property type="protein sequence ID" value="KAJ8870683.1"/>
    <property type="molecule type" value="Genomic_DNA"/>
</dbReference>
<feature type="compositionally biased region" description="Basic and acidic residues" evidence="1">
    <location>
        <begin position="110"/>
        <end position="124"/>
    </location>
</feature>
<reference evidence="2 3" key="1">
    <citation type="submission" date="2023-02" db="EMBL/GenBank/DDBJ databases">
        <title>LHISI_Scaffold_Assembly.</title>
        <authorList>
            <person name="Stuart O.P."/>
            <person name="Cleave R."/>
            <person name="Magrath M.J.L."/>
            <person name="Mikheyev A.S."/>
        </authorList>
    </citation>
    <scope>NUCLEOTIDE SEQUENCE [LARGE SCALE GENOMIC DNA]</scope>
    <source>
        <strain evidence="2">Daus_M_001</strain>
        <tissue evidence="2">Leg muscle</tissue>
    </source>
</reference>
<gene>
    <name evidence="2" type="ORF">PR048_029707</name>
</gene>
<keyword evidence="3" id="KW-1185">Reference proteome</keyword>
<feature type="compositionally biased region" description="Acidic residues" evidence="1">
    <location>
        <begin position="128"/>
        <end position="139"/>
    </location>
</feature>
<feature type="compositionally biased region" description="Polar residues" evidence="1">
    <location>
        <begin position="76"/>
        <end position="88"/>
    </location>
</feature>
<dbReference type="Proteomes" id="UP001159363">
    <property type="component" value="Chromosome 12"/>
</dbReference>